<evidence type="ECO:0000256" key="3">
    <source>
        <dbReference type="ARBA" id="ARBA00022989"/>
    </source>
</evidence>
<dbReference type="AlphaFoldDB" id="A0AAW1WGV6"/>
<feature type="region of interest" description="Disordered" evidence="5">
    <location>
        <begin position="1"/>
        <end position="104"/>
    </location>
</feature>
<keyword evidence="2 6" id="KW-0812">Transmembrane</keyword>
<dbReference type="PANTHER" id="PTHR31234">
    <property type="entry name" value="LATE EMBRYOGENESIS ABUNDANT (LEA) HYDROXYPROLINE-RICH GLYCOPROTEIN FAMILY"/>
    <property type="match status" value="1"/>
</dbReference>
<name>A0AAW1WGV6_RUBAR</name>
<dbReference type="Proteomes" id="UP001457282">
    <property type="component" value="Unassembled WGS sequence"/>
</dbReference>
<accession>A0AAW1WGV6</accession>
<comment type="caution">
    <text evidence="8">The sequence shown here is derived from an EMBL/GenBank/DDBJ whole genome shotgun (WGS) entry which is preliminary data.</text>
</comment>
<evidence type="ECO:0000313" key="9">
    <source>
        <dbReference type="Proteomes" id="UP001457282"/>
    </source>
</evidence>
<keyword evidence="9" id="KW-1185">Reference proteome</keyword>
<evidence type="ECO:0000256" key="1">
    <source>
        <dbReference type="ARBA" id="ARBA00004167"/>
    </source>
</evidence>
<feature type="transmembrane region" description="Helical" evidence="6">
    <location>
        <begin position="128"/>
        <end position="149"/>
    </location>
</feature>
<dbReference type="InterPro" id="IPR004864">
    <property type="entry name" value="LEA_2"/>
</dbReference>
<evidence type="ECO:0000256" key="4">
    <source>
        <dbReference type="ARBA" id="ARBA00023136"/>
    </source>
</evidence>
<dbReference type="PANTHER" id="PTHR31234:SF2">
    <property type="entry name" value="OS05G0199100 PROTEIN"/>
    <property type="match status" value="1"/>
</dbReference>
<evidence type="ECO:0000259" key="7">
    <source>
        <dbReference type="Pfam" id="PF03168"/>
    </source>
</evidence>
<gene>
    <name evidence="8" type="ORF">M0R45_031795</name>
</gene>
<evidence type="ECO:0000256" key="5">
    <source>
        <dbReference type="SAM" id="MobiDB-lite"/>
    </source>
</evidence>
<feature type="compositionally biased region" description="Low complexity" evidence="5">
    <location>
        <begin position="74"/>
        <end position="89"/>
    </location>
</feature>
<dbReference type="GO" id="GO:0098542">
    <property type="term" value="P:defense response to other organism"/>
    <property type="evidence" value="ECO:0007669"/>
    <property type="project" value="InterPro"/>
</dbReference>
<organism evidence="8 9">
    <name type="scientific">Rubus argutus</name>
    <name type="common">Southern blackberry</name>
    <dbReference type="NCBI Taxonomy" id="59490"/>
    <lineage>
        <taxon>Eukaryota</taxon>
        <taxon>Viridiplantae</taxon>
        <taxon>Streptophyta</taxon>
        <taxon>Embryophyta</taxon>
        <taxon>Tracheophyta</taxon>
        <taxon>Spermatophyta</taxon>
        <taxon>Magnoliopsida</taxon>
        <taxon>eudicotyledons</taxon>
        <taxon>Gunneridae</taxon>
        <taxon>Pentapetalae</taxon>
        <taxon>rosids</taxon>
        <taxon>fabids</taxon>
        <taxon>Rosales</taxon>
        <taxon>Rosaceae</taxon>
        <taxon>Rosoideae</taxon>
        <taxon>Rosoideae incertae sedis</taxon>
        <taxon>Rubus</taxon>
    </lineage>
</organism>
<dbReference type="GO" id="GO:0005886">
    <property type="term" value="C:plasma membrane"/>
    <property type="evidence" value="ECO:0007669"/>
    <property type="project" value="TreeGrafter"/>
</dbReference>
<sequence length="316" mass="34530">MLSAKSESDITSLAPSSPSRSPKVPVYYVQSPSRDSQVSHDGDKSSSMQATPIYNNSPMESPSHPSFGRHSRNSSASRFSGIFRSSSGRKGSRKQPRNNDKGWPECKVIMEEGDYDDLDKSFSRRMQVLIALFGFVVLFTVFCLIIWGASKPFKSEVLVKSLTVNNVYVGEGSDFTGVPTKMLTVNGSLRFTVRNPASIFGIHVSSTPINLLYSDISVATGQVKKYYQPRKSSRTVSVILEGTKVPLYGAGSSLMYSQTGALVPLPLTLNFAIKSRGYVVGKLVKTKHVTEISCAVVINPTVTKPIKLKQSSCTYD</sequence>
<evidence type="ECO:0000256" key="2">
    <source>
        <dbReference type="ARBA" id="ARBA00022692"/>
    </source>
</evidence>
<keyword evidence="3 6" id="KW-1133">Transmembrane helix</keyword>
<dbReference type="EMBL" id="JBEDUW010000006">
    <property type="protein sequence ID" value="KAK9923373.1"/>
    <property type="molecule type" value="Genomic_DNA"/>
</dbReference>
<dbReference type="InterPro" id="IPR044839">
    <property type="entry name" value="NDR1-like"/>
</dbReference>
<feature type="compositionally biased region" description="Low complexity" evidence="5">
    <location>
        <begin position="15"/>
        <end position="29"/>
    </location>
</feature>
<protein>
    <recommendedName>
        <fullName evidence="7">Late embryogenesis abundant protein LEA-2 subgroup domain-containing protein</fullName>
    </recommendedName>
</protein>
<evidence type="ECO:0000313" key="8">
    <source>
        <dbReference type="EMBL" id="KAK9923373.1"/>
    </source>
</evidence>
<reference evidence="8 9" key="1">
    <citation type="journal article" date="2023" name="G3 (Bethesda)">
        <title>A chromosome-length genome assembly and annotation of blackberry (Rubus argutus, cv. 'Hillquist').</title>
        <authorList>
            <person name="Bruna T."/>
            <person name="Aryal R."/>
            <person name="Dudchenko O."/>
            <person name="Sargent D.J."/>
            <person name="Mead D."/>
            <person name="Buti M."/>
            <person name="Cavallini A."/>
            <person name="Hytonen T."/>
            <person name="Andres J."/>
            <person name="Pham M."/>
            <person name="Weisz D."/>
            <person name="Mascagni F."/>
            <person name="Usai G."/>
            <person name="Natali L."/>
            <person name="Bassil N."/>
            <person name="Fernandez G.E."/>
            <person name="Lomsadze A."/>
            <person name="Armour M."/>
            <person name="Olukolu B."/>
            <person name="Poorten T."/>
            <person name="Britton C."/>
            <person name="Davik J."/>
            <person name="Ashrafi H."/>
            <person name="Aiden E.L."/>
            <person name="Borodovsky M."/>
            <person name="Worthington M."/>
        </authorList>
    </citation>
    <scope>NUCLEOTIDE SEQUENCE [LARGE SCALE GENOMIC DNA]</scope>
    <source>
        <strain evidence="8">PI 553951</strain>
    </source>
</reference>
<keyword evidence="4 6" id="KW-0472">Membrane</keyword>
<comment type="subcellular location">
    <subcellularLocation>
        <location evidence="1">Membrane</location>
        <topology evidence="1">Single-pass membrane protein</topology>
    </subcellularLocation>
</comment>
<feature type="compositionally biased region" description="Polar residues" evidence="5">
    <location>
        <begin position="45"/>
        <end position="64"/>
    </location>
</feature>
<feature type="domain" description="Late embryogenesis abundant protein LEA-2 subgroup" evidence="7">
    <location>
        <begin position="191"/>
        <end position="278"/>
    </location>
</feature>
<dbReference type="Pfam" id="PF03168">
    <property type="entry name" value="LEA_2"/>
    <property type="match status" value="1"/>
</dbReference>
<evidence type="ECO:0000256" key="6">
    <source>
        <dbReference type="SAM" id="Phobius"/>
    </source>
</evidence>
<proteinExistence type="predicted"/>